<evidence type="ECO:0000313" key="4">
    <source>
        <dbReference type="EMBL" id="TAA28774.1"/>
    </source>
</evidence>
<keyword evidence="4" id="KW-0413">Isomerase</keyword>
<dbReference type="NCBIfam" id="TIGR01262">
    <property type="entry name" value="maiA"/>
    <property type="match status" value="1"/>
</dbReference>
<comment type="similarity">
    <text evidence="1">Belongs to the GST superfamily. Zeta family.</text>
</comment>
<dbReference type="PROSITE" id="PS50405">
    <property type="entry name" value="GST_CTER"/>
    <property type="match status" value="1"/>
</dbReference>
<comment type="caution">
    <text evidence="4">The sequence shown here is derived from an EMBL/GenBank/DDBJ whole genome shotgun (WGS) entry which is preliminary data.</text>
</comment>
<dbReference type="InterPro" id="IPR010987">
    <property type="entry name" value="Glutathione-S-Trfase_C-like"/>
</dbReference>
<dbReference type="FunFam" id="3.40.30.10:FF:000293">
    <property type="entry name" value="Maleylacetoacetate isomerase MaiA"/>
    <property type="match status" value="1"/>
</dbReference>
<dbReference type="SUPFAM" id="SSF52833">
    <property type="entry name" value="Thioredoxin-like"/>
    <property type="match status" value="1"/>
</dbReference>
<evidence type="ECO:0000256" key="1">
    <source>
        <dbReference type="ARBA" id="ARBA00010007"/>
    </source>
</evidence>
<dbReference type="Proteomes" id="UP000292627">
    <property type="component" value="Unassembled WGS sequence"/>
</dbReference>
<dbReference type="OrthoDB" id="509852at2"/>
<accession>A0A4Q8LHM7</accession>
<dbReference type="RefSeq" id="WP_130533876.1">
    <property type="nucleotide sequence ID" value="NZ_SHMC01000001.1"/>
</dbReference>
<dbReference type="SFLD" id="SFLDS00019">
    <property type="entry name" value="Glutathione_Transferase_(cytos"/>
    <property type="match status" value="1"/>
</dbReference>
<dbReference type="GO" id="GO:0016034">
    <property type="term" value="F:maleylacetoacetate isomerase activity"/>
    <property type="evidence" value="ECO:0007669"/>
    <property type="project" value="UniProtKB-EC"/>
</dbReference>
<proteinExistence type="inferred from homology"/>
<dbReference type="GO" id="GO:0006559">
    <property type="term" value="P:L-phenylalanine catabolic process"/>
    <property type="evidence" value="ECO:0007669"/>
    <property type="project" value="TreeGrafter"/>
</dbReference>
<accession>A0A4Q8M466</accession>
<dbReference type="Gene3D" id="3.40.30.10">
    <property type="entry name" value="Glutaredoxin"/>
    <property type="match status" value="1"/>
</dbReference>
<dbReference type="InterPro" id="IPR034333">
    <property type="entry name" value="GST_Zeta_N"/>
</dbReference>
<dbReference type="CDD" id="cd03042">
    <property type="entry name" value="GST_N_Zeta"/>
    <property type="match status" value="1"/>
</dbReference>
<dbReference type="PROSITE" id="PS50404">
    <property type="entry name" value="GST_NTER"/>
    <property type="match status" value="1"/>
</dbReference>
<organism evidence="4 6">
    <name type="scientific">Pseudoxanthomonas winnipegensis</name>
    <dbReference type="NCBI Taxonomy" id="2480810"/>
    <lineage>
        <taxon>Bacteria</taxon>
        <taxon>Pseudomonadati</taxon>
        <taxon>Pseudomonadota</taxon>
        <taxon>Gammaproteobacteria</taxon>
        <taxon>Lysobacterales</taxon>
        <taxon>Lysobacteraceae</taxon>
        <taxon>Pseudoxanthomonas</taxon>
    </lineage>
</organism>
<dbReference type="FunFam" id="1.20.1050.10:FF:000017">
    <property type="entry name" value="Maleylacetoacetate isomerase"/>
    <property type="match status" value="1"/>
</dbReference>
<reference evidence="6 7" key="1">
    <citation type="submission" date="2019-02" db="EMBL/GenBank/DDBJ databases">
        <title>WGS of Pseudoxanthomonas species novum from clinical isolates.</title>
        <authorList>
            <person name="Bernier A.-M."/>
            <person name="Bernard K."/>
            <person name="Vachon A."/>
        </authorList>
    </citation>
    <scope>NUCLEOTIDE SEQUENCE [LARGE SCALE GENOMIC DNA]</scope>
    <source>
        <strain evidence="5 7">NML130969</strain>
        <strain evidence="4 6">NML171200</strain>
    </source>
</reference>
<name>A0A4Q8LHM7_9GAMM</name>
<dbReference type="PANTHER" id="PTHR42673:SF21">
    <property type="entry name" value="GLUTATHIONE S-TRANSFERASE YFCF"/>
    <property type="match status" value="1"/>
</dbReference>
<dbReference type="InterPro" id="IPR036282">
    <property type="entry name" value="Glutathione-S-Trfase_C_sf"/>
</dbReference>
<sequence length="225" mass="25542">MSDRLRLYSYWRSSAAYRVRIGLNLKGLPYDLEPVHLVRDGGQQHQPDYARLNPQHLVPTLMHGKRVLRQSLAILEYLDESWPERPLMPSSARDRARVRALAQLVACDIHPLGNLRVLRFFDEEWRVPPVEREAWVRHWVSEGLQAMETLLADDLVTGTYCHGEAPGLADCCLIPQLYNARRFGVDLSPYPVIARIEQACLALPAFIHASPERQPDAPGPAPLEA</sequence>
<evidence type="ECO:0000313" key="6">
    <source>
        <dbReference type="Proteomes" id="UP000292627"/>
    </source>
</evidence>
<feature type="domain" description="GST C-terminal" evidence="3">
    <location>
        <begin position="91"/>
        <end position="219"/>
    </location>
</feature>
<dbReference type="InterPro" id="IPR004045">
    <property type="entry name" value="Glutathione_S-Trfase_N"/>
</dbReference>
<dbReference type="EMBL" id="SHMG01000003">
    <property type="protein sequence ID" value="TAA44518.1"/>
    <property type="molecule type" value="Genomic_DNA"/>
</dbReference>
<dbReference type="AlphaFoldDB" id="A0A4Q8LHM7"/>
<dbReference type="CDD" id="cd03191">
    <property type="entry name" value="GST_C_Zeta"/>
    <property type="match status" value="1"/>
</dbReference>
<evidence type="ECO:0000313" key="7">
    <source>
        <dbReference type="Proteomes" id="UP000294164"/>
    </source>
</evidence>
<dbReference type="PANTHER" id="PTHR42673">
    <property type="entry name" value="MALEYLACETOACETATE ISOMERASE"/>
    <property type="match status" value="1"/>
</dbReference>
<dbReference type="Proteomes" id="UP000294164">
    <property type="component" value="Unassembled WGS sequence"/>
</dbReference>
<dbReference type="GO" id="GO:0005737">
    <property type="term" value="C:cytoplasm"/>
    <property type="evidence" value="ECO:0007669"/>
    <property type="project" value="InterPro"/>
</dbReference>
<dbReference type="GO" id="GO:0006749">
    <property type="term" value="P:glutathione metabolic process"/>
    <property type="evidence" value="ECO:0007669"/>
    <property type="project" value="TreeGrafter"/>
</dbReference>
<dbReference type="SFLD" id="SFLDG00358">
    <property type="entry name" value="Main_(cytGST)"/>
    <property type="match status" value="1"/>
</dbReference>
<evidence type="ECO:0000259" key="3">
    <source>
        <dbReference type="PROSITE" id="PS50405"/>
    </source>
</evidence>
<evidence type="ECO:0000313" key="5">
    <source>
        <dbReference type="EMBL" id="TAA44518.1"/>
    </source>
</evidence>
<dbReference type="EMBL" id="SHMC01000001">
    <property type="protein sequence ID" value="TAA28774.1"/>
    <property type="molecule type" value="Genomic_DNA"/>
</dbReference>
<dbReference type="InterPro" id="IPR040079">
    <property type="entry name" value="Glutathione_S-Trfase"/>
</dbReference>
<dbReference type="Pfam" id="PF13417">
    <property type="entry name" value="GST_N_3"/>
    <property type="match status" value="1"/>
</dbReference>
<dbReference type="EC" id="5.2.1.2" evidence="4"/>
<dbReference type="InterPro" id="IPR005955">
    <property type="entry name" value="GST_Zeta"/>
</dbReference>
<dbReference type="InterPro" id="IPR034330">
    <property type="entry name" value="GST_Zeta_C"/>
</dbReference>
<dbReference type="InterPro" id="IPR036249">
    <property type="entry name" value="Thioredoxin-like_sf"/>
</dbReference>
<dbReference type="Gene3D" id="1.20.1050.10">
    <property type="match status" value="1"/>
</dbReference>
<feature type="domain" description="GST N-terminal" evidence="2">
    <location>
        <begin position="3"/>
        <end position="86"/>
    </location>
</feature>
<gene>
    <name evidence="4" type="primary">maiA</name>
    <name evidence="5" type="ORF">EA655_06185</name>
    <name evidence="4" type="ORF">EA660_04130</name>
</gene>
<dbReference type="SUPFAM" id="SSF47616">
    <property type="entry name" value="GST C-terminal domain-like"/>
    <property type="match status" value="1"/>
</dbReference>
<dbReference type="GO" id="GO:0004364">
    <property type="term" value="F:glutathione transferase activity"/>
    <property type="evidence" value="ECO:0007669"/>
    <property type="project" value="TreeGrafter"/>
</dbReference>
<protein>
    <submittedName>
        <fullName evidence="4">Maleylacetoacetate isomerase</fullName>
        <ecNumber evidence="4">5.2.1.2</ecNumber>
    </submittedName>
</protein>
<evidence type="ECO:0000259" key="2">
    <source>
        <dbReference type="PROSITE" id="PS50404"/>
    </source>
</evidence>